<dbReference type="PANTHER" id="PTHR43557">
    <property type="entry name" value="APOPTOSIS-INDUCING FACTOR 1"/>
    <property type="match status" value="1"/>
</dbReference>
<evidence type="ECO:0000256" key="3">
    <source>
        <dbReference type="ARBA" id="ARBA00022827"/>
    </source>
</evidence>
<evidence type="ECO:0000256" key="1">
    <source>
        <dbReference type="ARBA" id="ARBA00001974"/>
    </source>
</evidence>
<comment type="caution">
    <text evidence="7">The sequence shown here is derived from an EMBL/GenBank/DDBJ whole genome shotgun (WGS) entry which is preliminary data.</text>
</comment>
<evidence type="ECO:0000256" key="4">
    <source>
        <dbReference type="ARBA" id="ARBA00023002"/>
    </source>
</evidence>
<keyword evidence="4" id="KW-0560">Oxidoreductase</keyword>
<dbReference type="AlphaFoldDB" id="K6YYJ4"/>
<proteinExistence type="predicted"/>
<keyword evidence="8" id="KW-1185">Reference proteome</keyword>
<dbReference type="InterPro" id="IPR050446">
    <property type="entry name" value="FAD-oxidoreductase/Apoptosis"/>
</dbReference>
<dbReference type="PRINTS" id="PR00411">
    <property type="entry name" value="PNDRDTASEI"/>
</dbReference>
<dbReference type="Gene3D" id="3.50.50.60">
    <property type="entry name" value="FAD/NAD(P)-binding domain"/>
    <property type="match status" value="2"/>
</dbReference>
<sequence>MKKIIIIGGSHAGVHAAFTLRNQIPDAKIDIFSDESHYPYHRPPLSKKSLQEESCLDDILLKPKALYIKNNITFHTDSPVTNIDSHNSVIHAQNKNFEYDKLIIATGGTPRTLEIDGVASQDILYIRNFDDAQKLKNKLLNAHSVLIIGGGYIGLETAASLRVKGKDVTVIEAANRILNRVLCPIMSDYYQSYHESKGVNFIINDQIVNAKKQTSGYQLKTKKGEMISANIIIVGIGIVPTIKLAEEIGINCSNGIEVNQYCQTNIDNIYAIGDCSNYYHERYGQALRIESVQNATEQARVCSSHISGNPFKEPVVPWFWSDQYDLNLKMVGLNIGYEEIIIRGDINNHKFTCFYIAENKVVAADAVNSPGEFMAAKIIIN</sequence>
<feature type="domain" description="FAD/NAD(P)-binding" evidence="5">
    <location>
        <begin position="3"/>
        <end position="299"/>
    </location>
</feature>
<evidence type="ECO:0000259" key="6">
    <source>
        <dbReference type="Pfam" id="PF14759"/>
    </source>
</evidence>
<dbReference type="InterPro" id="IPR016156">
    <property type="entry name" value="FAD/NAD-linked_Rdtase_dimer_sf"/>
</dbReference>
<gene>
    <name evidence="7" type="primary">alkT</name>
    <name evidence="7" type="ORF">GPAL_2195</name>
</gene>
<evidence type="ECO:0000313" key="8">
    <source>
        <dbReference type="Proteomes" id="UP000006251"/>
    </source>
</evidence>
<dbReference type="InterPro" id="IPR028202">
    <property type="entry name" value="Reductase_C"/>
</dbReference>
<keyword evidence="3" id="KW-0274">FAD</keyword>
<comment type="cofactor">
    <cofactor evidence="1">
        <name>FAD</name>
        <dbReference type="ChEBI" id="CHEBI:57692"/>
    </cofactor>
</comment>
<dbReference type="SUPFAM" id="SSF51905">
    <property type="entry name" value="FAD/NAD(P)-binding domain"/>
    <property type="match status" value="2"/>
</dbReference>
<evidence type="ECO:0000313" key="7">
    <source>
        <dbReference type="EMBL" id="GAC29056.1"/>
    </source>
</evidence>
<dbReference type="OrthoDB" id="9800167at2"/>
<dbReference type="InterPro" id="IPR036188">
    <property type="entry name" value="FAD/NAD-bd_sf"/>
</dbReference>
<dbReference type="EMBL" id="BAEQ01000040">
    <property type="protein sequence ID" value="GAC29056.1"/>
    <property type="molecule type" value="Genomic_DNA"/>
</dbReference>
<dbReference type="Proteomes" id="UP000006251">
    <property type="component" value="Unassembled WGS sequence"/>
</dbReference>
<feature type="domain" description="Reductase C-terminal" evidence="6">
    <location>
        <begin position="318"/>
        <end position="380"/>
    </location>
</feature>
<dbReference type="GO" id="GO:0016651">
    <property type="term" value="F:oxidoreductase activity, acting on NAD(P)H"/>
    <property type="evidence" value="ECO:0007669"/>
    <property type="project" value="TreeGrafter"/>
</dbReference>
<dbReference type="SUPFAM" id="SSF55424">
    <property type="entry name" value="FAD/NAD-linked reductases, dimerisation (C-terminal) domain"/>
    <property type="match status" value="1"/>
</dbReference>
<dbReference type="Gene3D" id="3.30.390.30">
    <property type="match status" value="1"/>
</dbReference>
<evidence type="ECO:0000259" key="5">
    <source>
        <dbReference type="Pfam" id="PF07992"/>
    </source>
</evidence>
<dbReference type="GO" id="GO:0005737">
    <property type="term" value="C:cytoplasm"/>
    <property type="evidence" value="ECO:0007669"/>
    <property type="project" value="TreeGrafter"/>
</dbReference>
<dbReference type="STRING" id="1121922.GCA_000428905_01917"/>
<dbReference type="PRINTS" id="PR00368">
    <property type="entry name" value="FADPNR"/>
</dbReference>
<accession>K6YYJ4</accession>
<evidence type="ECO:0000256" key="2">
    <source>
        <dbReference type="ARBA" id="ARBA00022630"/>
    </source>
</evidence>
<dbReference type="PANTHER" id="PTHR43557:SF2">
    <property type="entry name" value="RIESKE DOMAIN-CONTAINING PROTEIN-RELATED"/>
    <property type="match status" value="1"/>
</dbReference>
<dbReference type="RefSeq" id="WP_006011581.1">
    <property type="nucleotide sequence ID" value="NZ_BAEQ01000040.1"/>
</dbReference>
<name>K6YYJ4_9ALTE</name>
<dbReference type="InterPro" id="IPR023753">
    <property type="entry name" value="FAD/NAD-binding_dom"/>
</dbReference>
<protein>
    <submittedName>
        <fullName evidence="7">Rubredoxin-NAD(+) reductase</fullName>
    </submittedName>
</protein>
<keyword evidence="2" id="KW-0285">Flavoprotein</keyword>
<organism evidence="7 8">
    <name type="scientific">Brumicola pallidula DSM 14239 = ACAM 615</name>
    <dbReference type="NCBI Taxonomy" id="1121922"/>
    <lineage>
        <taxon>Bacteria</taxon>
        <taxon>Pseudomonadati</taxon>
        <taxon>Pseudomonadota</taxon>
        <taxon>Gammaproteobacteria</taxon>
        <taxon>Alteromonadales</taxon>
        <taxon>Alteromonadaceae</taxon>
        <taxon>Brumicola</taxon>
    </lineage>
</organism>
<reference evidence="8" key="1">
    <citation type="journal article" date="2014" name="Environ. Microbiol.">
        <title>Comparative genomics of the marine bacterial genus Glaciecola reveals the high degree of genomic diversity and genomic characteristic for cold adaptation.</title>
        <authorList>
            <person name="Qin Q.L."/>
            <person name="Xie B.B."/>
            <person name="Yu Y."/>
            <person name="Shu Y.L."/>
            <person name="Rong J.C."/>
            <person name="Zhang Y.J."/>
            <person name="Zhao D.L."/>
            <person name="Chen X.L."/>
            <person name="Zhang X.Y."/>
            <person name="Chen B."/>
            <person name="Zhou B.C."/>
            <person name="Zhang Y.Z."/>
        </authorList>
    </citation>
    <scope>NUCLEOTIDE SEQUENCE [LARGE SCALE GENOMIC DNA]</scope>
    <source>
        <strain evidence="8">ACAM 615</strain>
    </source>
</reference>
<dbReference type="Pfam" id="PF07992">
    <property type="entry name" value="Pyr_redox_2"/>
    <property type="match status" value="1"/>
</dbReference>
<dbReference type="Pfam" id="PF14759">
    <property type="entry name" value="Reductase_C"/>
    <property type="match status" value="1"/>
</dbReference>